<sequence length="485" mass="52987">MQMGRLIWALLAVVALGGAAQGRVKVIEDQRGSLKTLTSIGDALDSPDHHPVHVLYVHGIDQVGGGDSSLLRQSICTRLKLCDVADWTNAGTEFADKGEFAPGLPPPALEYLGSPIWNTPEEWSAAAPFVVHWMVHLRGHRTPLVVDEINWWPIALSLKCRRVMIPEAYLAGPDQRLLSVCSDKSAQDPEGFGRFYPWIAPEQVEKLENIRPHSVLLNRALKDTLVDWGLADVLLATGPLGGIMRDGVRQLIAKSAAFDPTQAEAPGGDGRGKYNWNAQLSHTILDQEFVGVTHSLGSYLLFNTLSLENSGPTPAQQSAADAARIAREENAVRYIFERTSMIYFLANQLEMLEITNLENAPPASTTANQSRGLAPPPVPINPAANFISLVNQWKEMQTNFQAGLHPGNTAAQQKVQVVAFSDPNDVMTFRVPRIGDVDVINLYVQNATRWFGLLESPSGAHSYYAKNKAVLLVMFGDTAHQGAPN</sequence>
<gene>
    <name evidence="1" type="ORF">SBA5_260015</name>
</gene>
<protein>
    <submittedName>
        <fullName evidence="1">Uncharacterized protein</fullName>
    </submittedName>
</protein>
<accession>A0A2N9L9Z1</accession>
<proteinExistence type="predicted"/>
<name>A0A2N9L9Z1_9BACT</name>
<dbReference type="EMBL" id="OKRB01000082">
    <property type="protein sequence ID" value="SPE20086.1"/>
    <property type="molecule type" value="Genomic_DNA"/>
</dbReference>
<evidence type="ECO:0000313" key="1">
    <source>
        <dbReference type="EMBL" id="SPE20086.1"/>
    </source>
</evidence>
<reference evidence="2" key="1">
    <citation type="submission" date="2018-02" db="EMBL/GenBank/DDBJ databases">
        <authorList>
            <person name="Hausmann B."/>
        </authorList>
    </citation>
    <scope>NUCLEOTIDE SEQUENCE [LARGE SCALE GENOMIC DNA]</scope>
    <source>
        <strain evidence="2">Peat soil MAG SbA5</strain>
    </source>
</reference>
<dbReference type="AlphaFoldDB" id="A0A2N9L9Z1"/>
<evidence type="ECO:0000313" key="2">
    <source>
        <dbReference type="Proteomes" id="UP000239735"/>
    </source>
</evidence>
<organism evidence="1 2">
    <name type="scientific">Candidatus Sulfuritelmatomonas gaucii</name>
    <dbReference type="NCBI Taxonomy" id="2043161"/>
    <lineage>
        <taxon>Bacteria</taxon>
        <taxon>Pseudomonadati</taxon>
        <taxon>Acidobacteriota</taxon>
        <taxon>Terriglobia</taxon>
        <taxon>Terriglobales</taxon>
        <taxon>Acidobacteriaceae</taxon>
        <taxon>Candidatus Sulfuritelmatomonas</taxon>
    </lineage>
</organism>
<dbReference type="Proteomes" id="UP000239735">
    <property type="component" value="Unassembled WGS sequence"/>
</dbReference>
<dbReference type="OrthoDB" id="8477673at2"/>